<keyword evidence="4" id="KW-0443">Lipid metabolism</keyword>
<evidence type="ECO:0000256" key="7">
    <source>
        <dbReference type="ARBA" id="ARBA00071120"/>
    </source>
</evidence>
<dbReference type="CDD" id="cd03444">
    <property type="entry name" value="Thioesterase_II_repeat1"/>
    <property type="match status" value="1"/>
</dbReference>
<dbReference type="InterPro" id="IPR025652">
    <property type="entry name" value="TesB_C"/>
</dbReference>
<evidence type="ECO:0000256" key="4">
    <source>
        <dbReference type="ARBA" id="ARBA00023098"/>
    </source>
</evidence>
<dbReference type="Gene3D" id="2.40.160.210">
    <property type="entry name" value="Acyl-CoA thioesterase, double hotdog domain"/>
    <property type="match status" value="1"/>
</dbReference>
<dbReference type="GO" id="GO:0006637">
    <property type="term" value="P:acyl-CoA metabolic process"/>
    <property type="evidence" value="ECO:0007669"/>
    <property type="project" value="InterPro"/>
</dbReference>
<evidence type="ECO:0000256" key="8">
    <source>
        <dbReference type="ARBA" id="ARBA00079653"/>
    </source>
</evidence>
<dbReference type="PANTHER" id="PTHR11066">
    <property type="entry name" value="ACYL-COA THIOESTERASE"/>
    <property type="match status" value="1"/>
</dbReference>
<evidence type="ECO:0000256" key="6">
    <source>
        <dbReference type="ARBA" id="ARBA00050943"/>
    </source>
</evidence>
<accession>A0A059FSM7</accession>
<organism evidence="11 12">
    <name type="scientific">Hyphomonas johnsonii MHS-2</name>
    <dbReference type="NCBI Taxonomy" id="1280950"/>
    <lineage>
        <taxon>Bacteria</taxon>
        <taxon>Pseudomonadati</taxon>
        <taxon>Pseudomonadota</taxon>
        <taxon>Alphaproteobacteria</taxon>
        <taxon>Hyphomonadales</taxon>
        <taxon>Hyphomonadaceae</taxon>
        <taxon>Hyphomonas</taxon>
    </lineage>
</organism>
<dbReference type="SUPFAM" id="SSF54637">
    <property type="entry name" value="Thioesterase/thiol ester dehydrase-isomerase"/>
    <property type="match status" value="2"/>
</dbReference>
<evidence type="ECO:0000256" key="3">
    <source>
        <dbReference type="ARBA" id="ARBA00022801"/>
    </source>
</evidence>
<evidence type="ECO:0000259" key="10">
    <source>
        <dbReference type="Pfam" id="PF13622"/>
    </source>
</evidence>
<dbReference type="STRING" id="1280950.HJO_06400"/>
<gene>
    <name evidence="11" type="ORF">HJO_06400</name>
</gene>
<keyword evidence="3" id="KW-0378">Hydrolase</keyword>
<dbReference type="AlphaFoldDB" id="A0A059FSM7"/>
<evidence type="ECO:0000256" key="5">
    <source>
        <dbReference type="ARBA" id="ARBA00038894"/>
    </source>
</evidence>
<sequence length="290" mass="32770">MTDPVGNLLALLDIERLEHDLFRGQSPDEQTNQRVFGGQVIAQALVAAQRTVTPDRICHSLHAYFIRPGDPKVPIIYQVDHARDGGSFTTRRVVAIQHGKQIFNLAASFQVPEESWEHQHDMPDVPAPETLKGLRERRLDIVDEVPAHLRDEFTRERDIEMRDVGPLHLFHPEPASDVHQVWFRVARDVGDDPALHLCLLAYASDMSLLGTGNRPHGLTWFDPQLMQASLDHAIWFHAPVNFSDWHLYAMDSPFAGGGRSFNRGSVYDRSGKLVASVAQEGLMRRKKPKT</sequence>
<reference evidence="11 12" key="1">
    <citation type="journal article" date="2014" name="Antonie Van Leeuwenhoek">
        <title>Hyphomonas beringensis sp. nov. and Hyphomonas chukchiensis sp. nov., isolated from surface seawater of the Bering Sea and Chukchi Sea.</title>
        <authorList>
            <person name="Li C."/>
            <person name="Lai Q."/>
            <person name="Li G."/>
            <person name="Dong C."/>
            <person name="Wang J."/>
            <person name="Liao Y."/>
            <person name="Shao Z."/>
        </authorList>
    </citation>
    <scope>NUCLEOTIDE SEQUENCE [LARGE SCALE GENOMIC DNA]</scope>
    <source>
        <strain evidence="11 12">MHS-2</strain>
    </source>
</reference>
<dbReference type="GO" id="GO:0047617">
    <property type="term" value="F:fatty acyl-CoA hydrolase activity"/>
    <property type="evidence" value="ECO:0007669"/>
    <property type="project" value="UniProtKB-EC"/>
</dbReference>
<dbReference type="Pfam" id="PF02551">
    <property type="entry name" value="Acyl_CoA_thio"/>
    <property type="match status" value="1"/>
</dbReference>
<feature type="domain" description="Acyl-CoA thioesterase 2 C-terminal" evidence="9">
    <location>
        <begin position="151"/>
        <end position="282"/>
    </location>
</feature>
<proteinExistence type="inferred from homology"/>
<dbReference type="PANTHER" id="PTHR11066:SF34">
    <property type="entry name" value="ACYL-COENZYME A THIOESTERASE 8"/>
    <property type="match status" value="1"/>
</dbReference>
<dbReference type="InterPro" id="IPR049449">
    <property type="entry name" value="TesB_ACOT8-like_N"/>
</dbReference>
<comment type="catalytic activity">
    <reaction evidence="6">
        <text>a fatty acyl-CoA + H2O = a fatty acid + CoA + H(+)</text>
        <dbReference type="Rhea" id="RHEA:16781"/>
        <dbReference type="ChEBI" id="CHEBI:15377"/>
        <dbReference type="ChEBI" id="CHEBI:15378"/>
        <dbReference type="ChEBI" id="CHEBI:28868"/>
        <dbReference type="ChEBI" id="CHEBI:57287"/>
        <dbReference type="ChEBI" id="CHEBI:77636"/>
        <dbReference type="EC" id="3.1.2.20"/>
    </reaction>
    <physiologicalReaction direction="left-to-right" evidence="6">
        <dbReference type="Rhea" id="RHEA:16782"/>
    </physiologicalReaction>
</comment>
<dbReference type="OrthoDB" id="9781019at2"/>
<evidence type="ECO:0000256" key="1">
    <source>
        <dbReference type="ARBA" id="ARBA00006538"/>
    </source>
</evidence>
<dbReference type="GO" id="GO:0005829">
    <property type="term" value="C:cytosol"/>
    <property type="evidence" value="ECO:0007669"/>
    <property type="project" value="TreeGrafter"/>
</dbReference>
<name>A0A059FSM7_9PROT</name>
<dbReference type="FunFam" id="2.40.160.210:FF:000001">
    <property type="entry name" value="Acyl-CoA thioesterase II"/>
    <property type="match status" value="1"/>
</dbReference>
<dbReference type="EMBL" id="ARYK01000002">
    <property type="protein sequence ID" value="KCZ93463.1"/>
    <property type="molecule type" value="Genomic_DNA"/>
</dbReference>
<dbReference type="NCBIfam" id="TIGR00189">
    <property type="entry name" value="tesB"/>
    <property type="match status" value="1"/>
</dbReference>
<dbReference type="InterPro" id="IPR029069">
    <property type="entry name" value="HotDog_dom_sf"/>
</dbReference>
<evidence type="ECO:0000259" key="9">
    <source>
        <dbReference type="Pfam" id="PF02551"/>
    </source>
</evidence>
<evidence type="ECO:0000313" key="11">
    <source>
        <dbReference type="EMBL" id="KCZ93463.1"/>
    </source>
</evidence>
<dbReference type="InterPro" id="IPR042171">
    <property type="entry name" value="Acyl-CoA_hotdog"/>
</dbReference>
<comment type="caution">
    <text evidence="11">The sequence shown here is derived from an EMBL/GenBank/DDBJ whole genome shotgun (WGS) entry which is preliminary data.</text>
</comment>
<dbReference type="GO" id="GO:0009062">
    <property type="term" value="P:fatty acid catabolic process"/>
    <property type="evidence" value="ECO:0007669"/>
    <property type="project" value="TreeGrafter"/>
</dbReference>
<protein>
    <recommendedName>
        <fullName evidence="7">Acyl-CoA thioesterase 2</fullName>
        <ecNumber evidence="5">3.1.2.20</ecNumber>
    </recommendedName>
    <alternativeName>
        <fullName evidence="8">Thioesterase II</fullName>
    </alternativeName>
</protein>
<dbReference type="Proteomes" id="UP000025171">
    <property type="component" value="Unassembled WGS sequence"/>
</dbReference>
<dbReference type="Pfam" id="PF13622">
    <property type="entry name" value="4HBT_3"/>
    <property type="match status" value="1"/>
</dbReference>
<feature type="domain" description="Acyl-CoA thioesterase-like N-terminal HotDog" evidence="10">
    <location>
        <begin position="32"/>
        <end position="110"/>
    </location>
</feature>
<dbReference type="eggNOG" id="COG1946">
    <property type="taxonomic scope" value="Bacteria"/>
</dbReference>
<dbReference type="InterPro" id="IPR003703">
    <property type="entry name" value="Acyl_CoA_thio"/>
</dbReference>
<comment type="similarity">
    <text evidence="1">Belongs to the C/M/P thioester hydrolase family.</text>
</comment>
<evidence type="ECO:0000313" key="12">
    <source>
        <dbReference type="Proteomes" id="UP000025171"/>
    </source>
</evidence>
<evidence type="ECO:0000256" key="2">
    <source>
        <dbReference type="ARBA" id="ARBA00011881"/>
    </source>
</evidence>
<dbReference type="EC" id="3.1.2.20" evidence="5"/>
<dbReference type="RefSeq" id="WP_035615091.1">
    <property type="nucleotide sequence ID" value="NZ_ARYK01000002.1"/>
</dbReference>
<dbReference type="CDD" id="cd03445">
    <property type="entry name" value="Thioesterase_II_repeat2"/>
    <property type="match status" value="1"/>
</dbReference>
<comment type="subunit">
    <text evidence="2">Homotetramer.</text>
</comment>
<keyword evidence="12" id="KW-1185">Reference proteome</keyword>
<dbReference type="PATRIC" id="fig|1280950.3.peg.1289"/>